<name>A0AAN8K8V3_PATCE</name>
<dbReference type="PANTHER" id="PTHR28608:SF1">
    <property type="entry name" value="INTEGRATOR COMPLEX SUBUNIT 2"/>
    <property type="match status" value="1"/>
</dbReference>
<keyword evidence="5" id="KW-1185">Reference proteome</keyword>
<organism evidence="4 5">
    <name type="scientific">Patella caerulea</name>
    <name type="common">Rayed Mediterranean limpet</name>
    <dbReference type="NCBI Taxonomy" id="87958"/>
    <lineage>
        <taxon>Eukaryota</taxon>
        <taxon>Metazoa</taxon>
        <taxon>Spiralia</taxon>
        <taxon>Lophotrochozoa</taxon>
        <taxon>Mollusca</taxon>
        <taxon>Gastropoda</taxon>
        <taxon>Patellogastropoda</taxon>
        <taxon>Patelloidea</taxon>
        <taxon>Patellidae</taxon>
        <taxon>Patella</taxon>
    </lineage>
</organism>
<sequence length="1142" mass="128420">MFKTREPVKSKVFQSMQNVDIRGLSCCSETELRPVLPSLVRMALCAPLDMGDEWTQDRKEISKILSGLEIVNNIVTLLSIDFHALEQDVKKEQQLRSKIGGNQTDSVLISNLQHGLVLEFERSDPARRIRLLLSELLFVMSEIKDQKNPNYQKNCELFESEVYLEEVSDILSIAQAELPNLLPLPDIAEALLSLKNGSWLICQLLANSPESFKSVCVSLISHGERQDEETIGGRRRLHMLQMMAAMNPQETLNIRTLCVENCTMPGLAICLSLKMSTSESNTGLPTSDAVAFVSSLMLGEDHGTRTWFSQFVKAGQKRKGNPVSSMLHMLRQYLLDQLRFVTPPIGQSMDNGKVVYSVTLLRLYCALKGMATLKFSDEETKALLEVMTAKPPPTSAGAQLISVSLCMLIASPLLLAQGGLELEHEVVEWIKWLLTAESIFDKNMGSGKSFGEMLFLIALHFHSNQTAAIAELVCNTLGMKSPVKANALSRIRQIFTQEIFTEQVIASHAVSIPVTEGLNANMVGYLPIHIIFQLLKSRVFSKHKVPIKDWIYRQMCSSCLPLHPLLPPLIDSYVNSIIVKGIKTDNLNQPITEQEILEVFEAPPNRKDISGRQSPTIILSEKKDVGCQILVLYYLLLYEDTLLNNMKSLVLSQRKMSSYSESIMSIIPINYLVQEAQLKQQQCAGIFPALIKLLASHFPHLCLVEDWLSETLVSTNQIERIHTVTQIQTVTPESIQHAVFQLPGTPSLLILQLQELLALPPAKVLPFAQVIVGNLSTMLLETTPRRVVELVKRVWFKIHQISPRSLRLSTINNLQESNETAKPAPYTEHDVIVDPLVVLRCDERVFRCPPLLEIVLRTLDAYTHACRTYLSNHIQAYPVIENAVQSEHERRDLRNALIEAQESAMLQILLESCLPSQAERESAGKLSNIREIQCLVCQYLHQAFIADPNLAKLVHFQGYPAELIPLAVSGIPSMHICLDFIPELFAQPQTEKQIFGIQLLSQLCKQYALPKSLGVAKLAINIMFSLLTVLETEERIHFYLQTVPCLIDMCESFPPLCDDVTSLLTQIGRVCFSQLSVTSNLMLSESYIKLDTEDSLKSLESPEKKVKSVNSDMKRRYWQLFETVQRSFTLVTSKATISKEMY</sequence>
<dbReference type="EMBL" id="JAZGQO010000002">
    <property type="protein sequence ID" value="KAK6190857.1"/>
    <property type="molecule type" value="Genomic_DNA"/>
</dbReference>
<gene>
    <name evidence="4" type="ORF">SNE40_002632</name>
</gene>
<proteinExistence type="inferred from homology"/>
<evidence type="ECO:0000313" key="4">
    <source>
        <dbReference type="EMBL" id="KAK6190857.1"/>
    </source>
</evidence>
<protein>
    <recommendedName>
        <fullName evidence="6">Integrator complex subunit 2</fullName>
    </recommendedName>
</protein>
<evidence type="ECO:0008006" key="6">
    <source>
        <dbReference type="Google" id="ProtNLM"/>
    </source>
</evidence>
<dbReference type="InterPro" id="IPR029321">
    <property type="entry name" value="INTS2"/>
</dbReference>
<evidence type="ECO:0000256" key="3">
    <source>
        <dbReference type="ARBA" id="ARBA00023242"/>
    </source>
</evidence>
<dbReference type="PRINTS" id="PR02105">
    <property type="entry name" value="INTSUBUNIT2"/>
</dbReference>
<dbReference type="AlphaFoldDB" id="A0AAN8K8V3"/>
<accession>A0AAN8K8V3</accession>
<dbReference type="InterPro" id="IPR026236">
    <property type="entry name" value="Int2_metazoa"/>
</dbReference>
<dbReference type="Pfam" id="PF14750">
    <property type="entry name" value="INTS2"/>
    <property type="match status" value="1"/>
</dbReference>
<comment type="subcellular location">
    <subcellularLocation>
        <location evidence="1">Nucleus</location>
    </subcellularLocation>
</comment>
<dbReference type="GO" id="GO:0032039">
    <property type="term" value="C:integrator complex"/>
    <property type="evidence" value="ECO:0007669"/>
    <property type="project" value="InterPro"/>
</dbReference>
<evidence type="ECO:0000256" key="1">
    <source>
        <dbReference type="ARBA" id="ARBA00004123"/>
    </source>
</evidence>
<comment type="similarity">
    <text evidence="2">Belongs to the Integrator subunit 2 family.</text>
</comment>
<dbReference type="GO" id="GO:0034472">
    <property type="term" value="P:snRNA 3'-end processing"/>
    <property type="evidence" value="ECO:0007669"/>
    <property type="project" value="TreeGrafter"/>
</dbReference>
<evidence type="ECO:0000256" key="2">
    <source>
        <dbReference type="ARBA" id="ARBA00006705"/>
    </source>
</evidence>
<comment type="caution">
    <text evidence="4">The sequence shown here is derived from an EMBL/GenBank/DDBJ whole genome shotgun (WGS) entry which is preliminary data.</text>
</comment>
<evidence type="ECO:0000313" key="5">
    <source>
        <dbReference type="Proteomes" id="UP001347796"/>
    </source>
</evidence>
<reference evidence="4 5" key="1">
    <citation type="submission" date="2024-01" db="EMBL/GenBank/DDBJ databases">
        <title>The genome of the rayed Mediterranean limpet Patella caerulea (Linnaeus, 1758).</title>
        <authorList>
            <person name="Anh-Thu Weber A."/>
            <person name="Halstead-Nussloch G."/>
        </authorList>
    </citation>
    <scope>NUCLEOTIDE SEQUENCE [LARGE SCALE GENOMIC DNA]</scope>
    <source>
        <strain evidence="4">AATW-2023a</strain>
        <tissue evidence="4">Whole specimen</tissue>
    </source>
</reference>
<dbReference type="Proteomes" id="UP001347796">
    <property type="component" value="Unassembled WGS sequence"/>
</dbReference>
<keyword evidence="3" id="KW-0539">Nucleus</keyword>
<dbReference type="PANTHER" id="PTHR28608">
    <property type="entry name" value="INTEGRATOR COMPLEX SUBUNIT 2"/>
    <property type="match status" value="1"/>
</dbReference>